<evidence type="ECO:0000313" key="3">
    <source>
        <dbReference type="Proteomes" id="UP000306552"/>
    </source>
</evidence>
<dbReference type="Gene3D" id="3.40.50.150">
    <property type="entry name" value="Vaccinia Virus protein VP39"/>
    <property type="match status" value="1"/>
</dbReference>
<organism evidence="2 3">
    <name type="scientific">Mesohalobacter halotolerans</name>
    <dbReference type="NCBI Taxonomy" id="1883405"/>
    <lineage>
        <taxon>Bacteria</taxon>
        <taxon>Pseudomonadati</taxon>
        <taxon>Bacteroidota</taxon>
        <taxon>Flavobacteriia</taxon>
        <taxon>Flavobacteriales</taxon>
        <taxon>Flavobacteriaceae</taxon>
        <taxon>Mesohalobacter</taxon>
    </lineage>
</organism>
<dbReference type="PANTHER" id="PTHR43861:SF3">
    <property type="entry name" value="PUTATIVE (AFU_ORTHOLOGUE AFUA_2G14390)-RELATED"/>
    <property type="match status" value="1"/>
</dbReference>
<keyword evidence="2" id="KW-0489">Methyltransferase</keyword>
<name>A0A4U5TS91_9FLAO</name>
<comment type="caution">
    <text evidence="2">The sequence shown here is derived from an EMBL/GenBank/DDBJ whole genome shotgun (WGS) entry which is preliminary data.</text>
</comment>
<dbReference type="InterPro" id="IPR029063">
    <property type="entry name" value="SAM-dependent_MTases_sf"/>
</dbReference>
<dbReference type="SUPFAM" id="SSF53335">
    <property type="entry name" value="S-adenosyl-L-methionine-dependent methyltransferases"/>
    <property type="match status" value="1"/>
</dbReference>
<dbReference type="CDD" id="cd02440">
    <property type="entry name" value="AdoMet_MTases"/>
    <property type="match status" value="1"/>
</dbReference>
<dbReference type="Proteomes" id="UP000306552">
    <property type="component" value="Unassembled WGS sequence"/>
</dbReference>
<reference evidence="2 3" key="1">
    <citation type="submission" date="2019-04" db="EMBL/GenBank/DDBJ databases">
        <title>Psychroflexus halotolerans sp. nov., isolated from a marine solar saltern.</title>
        <authorList>
            <person name="Feng X."/>
        </authorList>
    </citation>
    <scope>NUCLEOTIDE SEQUENCE [LARGE SCALE GENOMIC DNA]</scope>
    <source>
        <strain evidence="2 3">WDS2C27</strain>
    </source>
</reference>
<protein>
    <submittedName>
        <fullName evidence="2">Class I SAM-dependent methyltransferase</fullName>
    </submittedName>
</protein>
<gene>
    <name evidence="2" type="ORF">FCN74_01745</name>
</gene>
<dbReference type="PANTHER" id="PTHR43861">
    <property type="entry name" value="TRANS-ACONITATE 2-METHYLTRANSFERASE-RELATED"/>
    <property type="match status" value="1"/>
</dbReference>
<evidence type="ECO:0000256" key="1">
    <source>
        <dbReference type="ARBA" id="ARBA00022679"/>
    </source>
</evidence>
<dbReference type="GO" id="GO:0032259">
    <property type="term" value="P:methylation"/>
    <property type="evidence" value="ECO:0007669"/>
    <property type="project" value="UniProtKB-KW"/>
</dbReference>
<dbReference type="Pfam" id="PF13489">
    <property type="entry name" value="Methyltransf_23"/>
    <property type="match status" value="1"/>
</dbReference>
<dbReference type="GO" id="GO:0008168">
    <property type="term" value="F:methyltransferase activity"/>
    <property type="evidence" value="ECO:0007669"/>
    <property type="project" value="UniProtKB-KW"/>
</dbReference>
<evidence type="ECO:0000313" key="2">
    <source>
        <dbReference type="EMBL" id="TKS57167.1"/>
    </source>
</evidence>
<dbReference type="EMBL" id="SWMU01000001">
    <property type="protein sequence ID" value="TKS57167.1"/>
    <property type="molecule type" value="Genomic_DNA"/>
</dbReference>
<dbReference type="AlphaFoldDB" id="A0A4U5TS91"/>
<accession>A0A4U5TS91</accession>
<dbReference type="RefSeq" id="WP_138930870.1">
    <property type="nucleotide sequence ID" value="NZ_SWMU01000001.1"/>
</dbReference>
<keyword evidence="1 2" id="KW-0808">Transferase</keyword>
<keyword evidence="3" id="KW-1185">Reference proteome</keyword>
<proteinExistence type="predicted"/>
<dbReference type="OrthoDB" id="2370471at2"/>
<sequence>MKIKDHFLTQEYFEVKPSQYKGILQTFPQPKEEDLSKYYDSPAYISHQTQAKSLKDKIYQRVKSFMTNKKRQMVLKHHQQGKILDIGAGTGQFLEVFKKEDWSKFCIEPSIKLHPELSEKGIKRKDYLNEFEDHSFEVITLWHSLEHIPDLENAINQLRRILKPDGVLFIAVPNHKSHDAQYYKKYWAAWDVPRHLWHFSRRGLKSIFYDYGFNCIKETGMPFDAFYVSILSEHYKSKGNIVMAIFVGLLSNLKAVFNNKYSSILYVLKPFKEQNTHEDIDS</sequence>